<keyword evidence="1" id="KW-0732">Signal</keyword>
<dbReference type="InterPro" id="IPR011047">
    <property type="entry name" value="Quinoprotein_ADH-like_sf"/>
</dbReference>
<dbReference type="SUPFAM" id="SSF50998">
    <property type="entry name" value="Quinoprotein alcohol dehydrogenase-like"/>
    <property type="match status" value="1"/>
</dbReference>
<organism evidence="3 4">
    <name type="scientific">Parafilimonas terrae</name>
    <dbReference type="NCBI Taxonomy" id="1465490"/>
    <lineage>
        <taxon>Bacteria</taxon>
        <taxon>Pseudomonadati</taxon>
        <taxon>Bacteroidota</taxon>
        <taxon>Chitinophagia</taxon>
        <taxon>Chitinophagales</taxon>
        <taxon>Chitinophagaceae</taxon>
        <taxon>Parafilimonas</taxon>
    </lineage>
</organism>
<dbReference type="RefSeq" id="WP_177191875.1">
    <property type="nucleotide sequence ID" value="NZ_FOXQ01000005.1"/>
</dbReference>
<dbReference type="SMART" id="SM00564">
    <property type="entry name" value="PQQ"/>
    <property type="match status" value="6"/>
</dbReference>
<dbReference type="InterPro" id="IPR015943">
    <property type="entry name" value="WD40/YVTN_repeat-like_dom_sf"/>
</dbReference>
<dbReference type="AlphaFoldDB" id="A0A1I5VT62"/>
<gene>
    <name evidence="3" type="ORF">SAMN05444277_105173</name>
</gene>
<feature type="domain" description="Pyrrolo-quinoline quinone repeat" evidence="2">
    <location>
        <begin position="49"/>
        <end position="208"/>
    </location>
</feature>
<protein>
    <submittedName>
        <fullName evidence="3">Outer membrane protein assembly factor BamB, contains PQQ-like beta-propeller repeat</fullName>
    </submittedName>
</protein>
<dbReference type="InterPro" id="IPR002372">
    <property type="entry name" value="PQQ_rpt_dom"/>
</dbReference>
<dbReference type="Pfam" id="PF13360">
    <property type="entry name" value="PQQ_2"/>
    <property type="match status" value="2"/>
</dbReference>
<name>A0A1I5VT62_9BACT</name>
<dbReference type="Proteomes" id="UP000199031">
    <property type="component" value="Unassembled WGS sequence"/>
</dbReference>
<dbReference type="EMBL" id="FOXQ01000005">
    <property type="protein sequence ID" value="SFQ10645.1"/>
    <property type="molecule type" value="Genomic_DNA"/>
</dbReference>
<evidence type="ECO:0000259" key="2">
    <source>
        <dbReference type="Pfam" id="PF13360"/>
    </source>
</evidence>
<reference evidence="3 4" key="1">
    <citation type="submission" date="2016-10" db="EMBL/GenBank/DDBJ databases">
        <authorList>
            <person name="de Groot N.N."/>
        </authorList>
    </citation>
    <scope>NUCLEOTIDE SEQUENCE [LARGE SCALE GENOMIC DNA]</scope>
    <source>
        <strain evidence="3 4">DSM 28286</strain>
    </source>
</reference>
<feature type="signal peptide" evidence="1">
    <location>
        <begin position="1"/>
        <end position="23"/>
    </location>
</feature>
<accession>A0A1I5VT62</accession>
<evidence type="ECO:0000256" key="1">
    <source>
        <dbReference type="SAM" id="SignalP"/>
    </source>
</evidence>
<keyword evidence="4" id="KW-1185">Reference proteome</keyword>
<feature type="chain" id="PRO_5011453691" evidence="1">
    <location>
        <begin position="24"/>
        <end position="414"/>
    </location>
</feature>
<dbReference type="Gene3D" id="2.130.10.10">
    <property type="entry name" value="YVTN repeat-like/Quinoprotein amine dehydrogenase"/>
    <property type="match status" value="3"/>
</dbReference>
<proteinExistence type="predicted"/>
<evidence type="ECO:0000313" key="3">
    <source>
        <dbReference type="EMBL" id="SFQ10645.1"/>
    </source>
</evidence>
<dbReference type="PANTHER" id="PTHR34512">
    <property type="entry name" value="CELL SURFACE PROTEIN"/>
    <property type="match status" value="1"/>
</dbReference>
<dbReference type="STRING" id="1465490.SAMN05444277_105173"/>
<feature type="domain" description="Pyrrolo-quinoline quinone repeat" evidence="2">
    <location>
        <begin position="209"/>
        <end position="342"/>
    </location>
</feature>
<evidence type="ECO:0000313" key="4">
    <source>
        <dbReference type="Proteomes" id="UP000199031"/>
    </source>
</evidence>
<sequence length="414" mass="46212">MKKFLKRCIATLPALLLISHIYAQQFCRTPDKKNFTSAKPVSNAPAVKWKFKTSGHVFASPVLSGNMLITGSCDSNLYALNKTNGAVIWKFKTGGEIRSSVAIDNNMVFFISTDGIFYALDAATGKQRWQFKTAGEKFYDAWDYYQSSPAVNNNRVYFGCGDGYIYALGQLSGELLWKYKTGGIVHASPAIADDAVLAGSFDGFFYCINEDGTLRWKFNTIGEHYFPLGEVQFNAIINDSTVFFCSRDYNVYALKIKDGGGHWVYHQPGSWTSVPSLSPERLIVTMSDSHSILGFEKTYGAKLYETPVPLNVFSSASLNDSAAYFGCIDGMVYKLDISSGKVSKLFQTDFSKQHYHDFMDASDKIRADIIEKYKNDVTPLYTEFLKMGSIFSTIWIDDGMLYFGSADGYIYALG</sequence>
<dbReference type="InterPro" id="IPR018391">
    <property type="entry name" value="PQQ_b-propeller_rpt"/>
</dbReference>
<dbReference type="PANTHER" id="PTHR34512:SF30">
    <property type="entry name" value="OUTER MEMBRANE PROTEIN ASSEMBLY FACTOR BAMB"/>
    <property type="match status" value="1"/>
</dbReference>